<name>A0ABT6TQV6_9BACL</name>
<feature type="domain" description="SLH" evidence="3">
    <location>
        <begin position="1274"/>
        <end position="1337"/>
    </location>
</feature>
<organism evidence="4 5">
    <name type="scientific">Cohnella hashimotonis</name>
    <dbReference type="NCBI Taxonomy" id="2826895"/>
    <lineage>
        <taxon>Bacteria</taxon>
        <taxon>Bacillati</taxon>
        <taxon>Bacillota</taxon>
        <taxon>Bacilli</taxon>
        <taxon>Bacillales</taxon>
        <taxon>Paenibacillaceae</taxon>
        <taxon>Cohnella</taxon>
    </lineage>
</organism>
<dbReference type="PROSITE" id="PS51272">
    <property type="entry name" value="SLH"/>
    <property type="match status" value="3"/>
</dbReference>
<dbReference type="RefSeq" id="WP_282911890.1">
    <property type="nucleotide sequence ID" value="NZ_JAGRPV010000001.1"/>
</dbReference>
<dbReference type="Gene3D" id="2.60.120.260">
    <property type="entry name" value="Galactose-binding domain-like"/>
    <property type="match status" value="1"/>
</dbReference>
<reference evidence="4" key="1">
    <citation type="submission" date="2023-04" db="EMBL/GenBank/DDBJ databases">
        <title>Comparative genomic analysis of Cohnella hashimotonis sp. nov., isolated from the International Space Station.</title>
        <authorList>
            <person name="Venkateswaran K."/>
            <person name="Simpson A."/>
        </authorList>
    </citation>
    <scope>NUCLEOTIDE SEQUENCE</scope>
    <source>
        <strain evidence="4">F6_2S_P_1</strain>
    </source>
</reference>
<evidence type="ECO:0000259" key="3">
    <source>
        <dbReference type="PROSITE" id="PS51272"/>
    </source>
</evidence>
<dbReference type="InterPro" id="IPR008979">
    <property type="entry name" value="Galactose-bd-like_sf"/>
</dbReference>
<sequence length="1398" mass="150295">MKRLNAAASRWIRITVVLSLLCSWAAGMNPASADERADPGTYEIAVEGEDAAAHNFTDVLEGSLFSGGKLLRLETSQEAPAGGYEAVYSLHAEEAGAYEAIVASTPPEEVWTSPYSIQVNDGEETPVRNALQVGNVNDTVRKYDIGVFFLKQGDNTVTFRVKDRRSYGDYVLYLDRLSFRKLPAGVRSLETAAPLNVFEAGEPVRLSVNLLGPAGPSASVSVTVTDYWQEAVSAEAYPIDEGDQRVEVDLGILDKGHYTVSAQLSGTDVVKETYLSVVTPYASRQQLSDSPFAVDAAASLLVKPSQTEDFAKALQLSGVKWMRDRLHWASANSAPGVYDFSPFDPVNRAVTSKGIRTLDVYGDAPDWTHGPQDRLPDDLTAAYRFARDSADHFGSGVSAWEIWNEPDGGFTGVNETGDQYAAFMKAMAIGYRDSAAKPAVSVAGMAGVPDDYVQTVADNEVFPYADTYSFHAYPLPYGTYDTEVIPFPDNASKHLQFMDSNAAGNRNAWLTEAGITIPTGSLRELTAAEQQAQARYMATSAVQSLAAGVDKHFWFVMPYYLEQGNQYGMFSQNNAPYAAYQAIANVTDLLGQGLYAGQVQGLPEGAEGHLFDSGEGQVLVVWSERPETVEWASTGAAAQWFDLMGRGRTAEAHEGKIAFEIGPDPIFIRKDERLSVPVASFSRAAKPVYEAPELTPAQRIVLAQNYEDEARSNAKLFGAYALKETGDNTIELEIYNFNETAMEGEIRGVASGGWVLDHEVETVALAPGEKKTVTFSLQAGAQVRPMEKGKVSFRGSFGGDSTTVSAAYVFTGISRIQIDPLPGGGDPQQWDLQRTDAIAASGTGVIEAGSAAGAVRYKYSFGETNQWAYPFLQVSGSAAFSGKSGMAFKVYAEADIPQTDLKLIVNEDNGSRYYTLNGFSIKAGWHTYIVPFRQLVLATFGPPDPNNRLDLDRLTSVQLGINTQLTDVPAFELADVGTYTIATEPGGPEGPVDPGTPGEPGLPTGSGTVPQQTVAIERGTAVVGIATDSRGIAAGKLDAQQLTAAIGDGSAGTVRIEAKPDRQAKEIRLELPVGPMQTAKLANVETFVVDTGFASVSIRPDLLQGQPASGKLEIRISQLDTAKLPESSRRKLGDGAAYEFHLLVNGTALNSFGGQVEVRMPYRLQADQKPGNVVVYLINEVDGLHAVVNGKYQAQTGSVVFIPEHFSSYAAAYADISFADLAQSAWARDSIEALAARGIVQGTGGDRFEPSREVTRAAFVEMLVNAFEWGNADATAVFQDVREEDWHYRSIASAHKLGIVSGKPDGTFGANEPITRLDMAVLLDRAYRLLEIEPGEGATGASEAFKDLGQAPGYAREAIDRMRAAGLLDGGGAGRFAPKQNANRAQAAAVIYRLFSRS</sequence>
<evidence type="ECO:0000256" key="1">
    <source>
        <dbReference type="SAM" id="MobiDB-lite"/>
    </source>
</evidence>
<dbReference type="Gene3D" id="3.20.20.80">
    <property type="entry name" value="Glycosidases"/>
    <property type="match status" value="1"/>
</dbReference>
<dbReference type="SUPFAM" id="SSF49785">
    <property type="entry name" value="Galactose-binding domain-like"/>
    <property type="match status" value="1"/>
</dbReference>
<dbReference type="EMBL" id="JAGRPV010000001">
    <property type="protein sequence ID" value="MDI4649234.1"/>
    <property type="molecule type" value="Genomic_DNA"/>
</dbReference>
<dbReference type="Pfam" id="PF00395">
    <property type="entry name" value="SLH"/>
    <property type="match status" value="3"/>
</dbReference>
<evidence type="ECO:0000313" key="5">
    <source>
        <dbReference type="Proteomes" id="UP001161691"/>
    </source>
</evidence>
<keyword evidence="2" id="KW-0732">Signal</keyword>
<dbReference type="Proteomes" id="UP001161691">
    <property type="component" value="Unassembled WGS sequence"/>
</dbReference>
<protein>
    <submittedName>
        <fullName evidence="4">S-layer homology domain-containing protein</fullName>
    </submittedName>
</protein>
<proteinExistence type="predicted"/>
<feature type="domain" description="SLH" evidence="3">
    <location>
        <begin position="1342"/>
        <end position="1398"/>
    </location>
</feature>
<evidence type="ECO:0000313" key="4">
    <source>
        <dbReference type="EMBL" id="MDI4649234.1"/>
    </source>
</evidence>
<gene>
    <name evidence="4" type="ORF">KB449_30135</name>
</gene>
<keyword evidence="5" id="KW-1185">Reference proteome</keyword>
<accession>A0ABT6TQV6</accession>
<comment type="caution">
    <text evidence="4">The sequence shown here is derived from an EMBL/GenBank/DDBJ whole genome shotgun (WGS) entry which is preliminary data.</text>
</comment>
<feature type="domain" description="SLH" evidence="3">
    <location>
        <begin position="1214"/>
        <end position="1273"/>
    </location>
</feature>
<dbReference type="InterPro" id="IPR001119">
    <property type="entry name" value="SLH_dom"/>
</dbReference>
<dbReference type="PANTHER" id="PTHR12631">
    <property type="entry name" value="ALPHA-L-IDURONIDASE"/>
    <property type="match status" value="1"/>
</dbReference>
<dbReference type="InterPro" id="IPR017853">
    <property type="entry name" value="GH"/>
</dbReference>
<feature type="signal peptide" evidence="2">
    <location>
        <begin position="1"/>
        <end position="33"/>
    </location>
</feature>
<feature type="compositionally biased region" description="Low complexity" evidence="1">
    <location>
        <begin position="984"/>
        <end position="1008"/>
    </location>
</feature>
<feature type="region of interest" description="Disordered" evidence="1">
    <location>
        <begin position="981"/>
        <end position="1009"/>
    </location>
</feature>
<dbReference type="SUPFAM" id="SSF51445">
    <property type="entry name" value="(Trans)glycosidases"/>
    <property type="match status" value="1"/>
</dbReference>
<feature type="chain" id="PRO_5047020352" evidence="2">
    <location>
        <begin position="34"/>
        <end position="1398"/>
    </location>
</feature>
<dbReference type="PANTHER" id="PTHR12631:SF10">
    <property type="entry name" value="BETA-XYLOSIDASE-LIKE PROTEIN-RELATED"/>
    <property type="match status" value="1"/>
</dbReference>
<dbReference type="InterPro" id="IPR051923">
    <property type="entry name" value="Glycosyl_Hydrolase_39"/>
</dbReference>
<evidence type="ECO:0000256" key="2">
    <source>
        <dbReference type="SAM" id="SignalP"/>
    </source>
</evidence>